<proteinExistence type="inferred from homology"/>
<keyword evidence="1" id="KW-0963">Cytoplasm</keyword>
<evidence type="ECO:0000313" key="4">
    <source>
        <dbReference type="EMBL" id="HIW00561.1"/>
    </source>
</evidence>
<dbReference type="PANTHER" id="PTHR30008">
    <property type="entry name" value="EXODEOXYRIBONUCLEASE 7 LARGE SUBUNIT"/>
    <property type="match status" value="1"/>
</dbReference>
<comment type="catalytic activity">
    <reaction evidence="1 2">
        <text>Exonucleolytic cleavage in either 5'- to 3'- or 3'- to 5'-direction to yield nucleoside 5'-phosphates.</text>
        <dbReference type="EC" id="3.1.11.6"/>
    </reaction>
</comment>
<evidence type="ECO:0000313" key="5">
    <source>
        <dbReference type="Proteomes" id="UP000886752"/>
    </source>
</evidence>
<dbReference type="Proteomes" id="UP000886752">
    <property type="component" value="Unassembled WGS sequence"/>
</dbReference>
<comment type="subunit">
    <text evidence="1">Heterooligomer composed of large and small subunits.</text>
</comment>
<gene>
    <name evidence="1 4" type="primary">xseA</name>
    <name evidence="4" type="ORF">H9894_05155</name>
</gene>
<dbReference type="GO" id="GO:0009318">
    <property type="term" value="C:exodeoxyribonuclease VII complex"/>
    <property type="evidence" value="ECO:0007669"/>
    <property type="project" value="UniProtKB-UniRule"/>
</dbReference>
<protein>
    <recommendedName>
        <fullName evidence="1">Exodeoxyribonuclease 7 large subunit</fullName>
        <ecNumber evidence="1">3.1.11.6</ecNumber>
    </recommendedName>
    <alternativeName>
        <fullName evidence="1">Exodeoxyribonuclease VII large subunit</fullName>
        <shortName evidence="1">Exonuclease VII large subunit</shortName>
    </alternativeName>
</protein>
<keyword evidence="1 2" id="KW-0378">Hydrolase</keyword>
<accession>A0A9D1TQK1</accession>
<dbReference type="Pfam" id="PF02601">
    <property type="entry name" value="Exonuc_VII_L"/>
    <property type="match status" value="1"/>
</dbReference>
<dbReference type="PANTHER" id="PTHR30008:SF0">
    <property type="entry name" value="EXODEOXYRIBONUCLEASE 7 LARGE SUBUNIT"/>
    <property type="match status" value="1"/>
</dbReference>
<reference evidence="4" key="1">
    <citation type="journal article" date="2021" name="PeerJ">
        <title>Extensive microbial diversity within the chicken gut microbiome revealed by metagenomics and culture.</title>
        <authorList>
            <person name="Gilroy R."/>
            <person name="Ravi A."/>
            <person name="Getino M."/>
            <person name="Pursley I."/>
            <person name="Horton D.L."/>
            <person name="Alikhan N.F."/>
            <person name="Baker D."/>
            <person name="Gharbi K."/>
            <person name="Hall N."/>
            <person name="Watson M."/>
            <person name="Adriaenssens E.M."/>
            <person name="Foster-Nyarko E."/>
            <person name="Jarju S."/>
            <person name="Secka A."/>
            <person name="Antonio M."/>
            <person name="Oren A."/>
            <person name="Chaudhuri R.R."/>
            <person name="La Ragione R."/>
            <person name="Hildebrand F."/>
            <person name="Pallen M.J."/>
        </authorList>
    </citation>
    <scope>NUCLEOTIDE SEQUENCE</scope>
    <source>
        <strain evidence="4">ChiHecec2B26-446</strain>
    </source>
</reference>
<keyword evidence="1 2" id="KW-0269">Exonuclease</keyword>
<reference evidence="4" key="2">
    <citation type="submission" date="2021-04" db="EMBL/GenBank/DDBJ databases">
        <authorList>
            <person name="Gilroy R."/>
        </authorList>
    </citation>
    <scope>NUCLEOTIDE SEQUENCE</scope>
    <source>
        <strain evidence="4">ChiHecec2B26-446</strain>
    </source>
</reference>
<comment type="caution">
    <text evidence="4">The sequence shown here is derived from an EMBL/GenBank/DDBJ whole genome shotgun (WGS) entry which is preliminary data.</text>
</comment>
<name>A0A9D1TQK1_9BACT</name>
<comment type="subcellular location">
    <subcellularLocation>
        <location evidence="1 2">Cytoplasm</location>
    </subcellularLocation>
</comment>
<dbReference type="InterPro" id="IPR020579">
    <property type="entry name" value="Exonuc_VII_lsu_C"/>
</dbReference>
<dbReference type="NCBIfam" id="TIGR00237">
    <property type="entry name" value="xseA"/>
    <property type="match status" value="1"/>
</dbReference>
<evidence type="ECO:0000256" key="1">
    <source>
        <dbReference type="HAMAP-Rule" id="MF_00378"/>
    </source>
</evidence>
<organism evidence="4 5">
    <name type="scientific">Candidatus Desulfovibrio intestinipullorum</name>
    <dbReference type="NCBI Taxonomy" id="2838536"/>
    <lineage>
        <taxon>Bacteria</taxon>
        <taxon>Pseudomonadati</taxon>
        <taxon>Thermodesulfobacteriota</taxon>
        <taxon>Desulfovibrionia</taxon>
        <taxon>Desulfovibrionales</taxon>
        <taxon>Desulfovibrionaceae</taxon>
        <taxon>Desulfovibrio</taxon>
    </lineage>
</organism>
<dbReference type="HAMAP" id="MF_00378">
    <property type="entry name" value="Exonuc_7_L"/>
    <property type="match status" value="1"/>
</dbReference>
<dbReference type="InterPro" id="IPR003753">
    <property type="entry name" value="Exonuc_VII_L"/>
</dbReference>
<evidence type="ECO:0000256" key="2">
    <source>
        <dbReference type="RuleBase" id="RU004355"/>
    </source>
</evidence>
<dbReference type="AlphaFoldDB" id="A0A9D1TQK1"/>
<comment type="function">
    <text evidence="1">Bidirectionally degrades single-stranded DNA into large acid-insoluble oligonucleotides, which are then degraded further into small acid-soluble oligonucleotides.</text>
</comment>
<keyword evidence="1 2" id="KW-0540">Nuclease</keyword>
<dbReference type="EC" id="3.1.11.6" evidence="1"/>
<feature type="domain" description="Exonuclease VII large subunit C-terminal" evidence="3">
    <location>
        <begin position="149"/>
        <end position="484"/>
    </location>
</feature>
<dbReference type="EMBL" id="DXHV01000054">
    <property type="protein sequence ID" value="HIW00561.1"/>
    <property type="molecule type" value="Genomic_DNA"/>
</dbReference>
<sequence>MPQQLVYSVAQLNRAIHGSIVRSVGSAGLVLVRGEVGSVRVSTLAPGRDMVFFTLREGEECLSCVSYGRSLHMLLTCDRQTGEVFEPARTIQEVLVPERRVICEGMIGTYTRKGMSLFQLNVHSVTDCGAGDRLRELRLLKDKLLKLGYFSEERKRPLPVNPQRVALVTSLKGAVIHDFLRNAEDRGLGFRLRLYPVRVQGEGAGLEMAQAIARAGREEGIEVVVLIRGGGSEDDLACFNDEALARAIFECPVPVLAGIGHEVDFSLADLTADVRASTPTKAAQMLWTPRQALEDEVREVADRARWAGLQLVARSSEALRQTGQMLRVLSPQNRWLEQQRQVEEVRRRLVVAGRRLCDKAQQDVSQLGQACARSLTLAGSLAGQEVATLSLQLRRAGTDLVHRQGLASDLCTRDLVRAGQDFVERRARAVERLRLEVEAVSPLGPLKRGFALIQDAEGHVVRSVQDVQPGAQVHMAVEDGTIAATVTDTRPREI</sequence>
<dbReference type="GO" id="GO:0006308">
    <property type="term" value="P:DNA catabolic process"/>
    <property type="evidence" value="ECO:0007669"/>
    <property type="project" value="UniProtKB-UniRule"/>
</dbReference>
<comment type="similarity">
    <text evidence="1 2">Belongs to the XseA family.</text>
</comment>
<dbReference type="GO" id="GO:0005737">
    <property type="term" value="C:cytoplasm"/>
    <property type="evidence" value="ECO:0007669"/>
    <property type="project" value="UniProtKB-SubCell"/>
</dbReference>
<evidence type="ECO:0000259" key="3">
    <source>
        <dbReference type="Pfam" id="PF02601"/>
    </source>
</evidence>
<dbReference type="GO" id="GO:0008855">
    <property type="term" value="F:exodeoxyribonuclease VII activity"/>
    <property type="evidence" value="ECO:0007669"/>
    <property type="project" value="UniProtKB-UniRule"/>
</dbReference>